<sequence length="82" mass="8877">MQLKHITRNAACILNPLIGMTTRDTMQNIIRLLDGQCSLIADRSAGAQLDGEVTINFLQFVGGAVHYEAEAGNYEITGNGQI</sequence>
<name>A0A2S9X7X6_9NEIS</name>
<dbReference type="AlphaFoldDB" id="A0A2S9X7X6"/>
<dbReference type="EMBL" id="MTBD01000007">
    <property type="protein sequence ID" value="PRP71822.1"/>
    <property type="molecule type" value="Genomic_DNA"/>
</dbReference>
<accession>A0A2S9X7X6</accession>
<dbReference type="RefSeq" id="WP_106075901.1">
    <property type="nucleotide sequence ID" value="NZ_MTBD01000007.1"/>
</dbReference>
<gene>
    <name evidence="1" type="ORF">BUE93_04035</name>
</gene>
<organism evidence="1 2">
    <name type="scientific">Chromobacterium amazonense</name>
    <dbReference type="NCBI Taxonomy" id="1382803"/>
    <lineage>
        <taxon>Bacteria</taxon>
        <taxon>Pseudomonadati</taxon>
        <taxon>Pseudomonadota</taxon>
        <taxon>Betaproteobacteria</taxon>
        <taxon>Neisseriales</taxon>
        <taxon>Chromobacteriaceae</taxon>
        <taxon>Chromobacterium</taxon>
    </lineage>
</organism>
<dbReference type="OrthoDB" id="9961410at2"/>
<dbReference type="Proteomes" id="UP000239469">
    <property type="component" value="Unassembled WGS sequence"/>
</dbReference>
<evidence type="ECO:0000313" key="1">
    <source>
        <dbReference type="EMBL" id="PRP71822.1"/>
    </source>
</evidence>
<reference evidence="1 2" key="1">
    <citation type="submission" date="2017-01" db="EMBL/GenBank/DDBJ databases">
        <title>New insights into the genetic diversity of Chromobacterium isolated from tropical freshwater lake.</title>
        <authorList>
            <person name="Santos A.B."/>
            <person name="Nascimento A.M."/>
            <person name="Da Silva P.C."/>
        </authorList>
    </citation>
    <scope>NUCLEOTIDE SEQUENCE [LARGE SCALE GENOMIC DNA]</scope>
    <source>
        <strain evidence="1 2">56AF</strain>
    </source>
</reference>
<protein>
    <submittedName>
        <fullName evidence="1">Uncharacterized protein</fullName>
    </submittedName>
</protein>
<evidence type="ECO:0000313" key="2">
    <source>
        <dbReference type="Proteomes" id="UP000239469"/>
    </source>
</evidence>
<comment type="caution">
    <text evidence="1">The sequence shown here is derived from an EMBL/GenBank/DDBJ whole genome shotgun (WGS) entry which is preliminary data.</text>
</comment>
<proteinExistence type="predicted"/>